<accession>A0ABP7VFE0</accession>
<evidence type="ECO:0000256" key="4">
    <source>
        <dbReference type="ARBA" id="ARBA00022989"/>
    </source>
</evidence>
<dbReference type="PANTHER" id="PTHR40064:SF1">
    <property type="entry name" value="MEMBRANE PROTEIN"/>
    <property type="match status" value="1"/>
</dbReference>
<evidence type="ECO:0000256" key="1">
    <source>
        <dbReference type="ARBA" id="ARBA00004651"/>
    </source>
</evidence>
<keyword evidence="3 6" id="KW-0812">Transmembrane</keyword>
<evidence type="ECO:0000256" key="2">
    <source>
        <dbReference type="ARBA" id="ARBA00022475"/>
    </source>
</evidence>
<keyword evidence="9" id="KW-1185">Reference proteome</keyword>
<dbReference type="PANTHER" id="PTHR40064">
    <property type="entry name" value="MEMBRANE PROTEIN-RELATED"/>
    <property type="match status" value="1"/>
</dbReference>
<keyword evidence="4 6" id="KW-1133">Transmembrane helix</keyword>
<comment type="subcellular location">
    <subcellularLocation>
        <location evidence="1">Cell membrane</location>
        <topology evidence="1">Multi-pass membrane protein</topology>
    </subcellularLocation>
</comment>
<gene>
    <name evidence="8" type="ORF">GCM10022410_10310</name>
</gene>
<reference evidence="9" key="1">
    <citation type="journal article" date="2019" name="Int. J. Syst. Evol. Microbiol.">
        <title>The Global Catalogue of Microorganisms (GCM) 10K type strain sequencing project: providing services to taxonomists for standard genome sequencing and annotation.</title>
        <authorList>
            <consortium name="The Broad Institute Genomics Platform"/>
            <consortium name="The Broad Institute Genome Sequencing Center for Infectious Disease"/>
            <person name="Wu L."/>
            <person name="Ma J."/>
        </authorList>
    </citation>
    <scope>NUCLEOTIDE SEQUENCE [LARGE SCALE GENOMIC DNA]</scope>
    <source>
        <strain evidence="9">JCM 17250</strain>
    </source>
</reference>
<evidence type="ECO:0000256" key="3">
    <source>
        <dbReference type="ARBA" id="ARBA00022692"/>
    </source>
</evidence>
<dbReference type="RefSeq" id="WP_344911041.1">
    <property type="nucleotide sequence ID" value="NZ_BAABDL010000053.1"/>
</dbReference>
<dbReference type="InterPro" id="IPR021062">
    <property type="entry name" value="ArAE_1_C"/>
</dbReference>
<feature type="transmembrane region" description="Helical" evidence="6">
    <location>
        <begin position="119"/>
        <end position="141"/>
    </location>
</feature>
<feature type="transmembrane region" description="Helical" evidence="6">
    <location>
        <begin position="81"/>
        <end position="107"/>
    </location>
</feature>
<feature type="transmembrane region" description="Helical" evidence="6">
    <location>
        <begin position="47"/>
        <end position="69"/>
    </location>
</feature>
<organism evidence="8 9">
    <name type="scientific">Amphibacillus indicireducens</name>
    <dbReference type="NCBI Taxonomy" id="1076330"/>
    <lineage>
        <taxon>Bacteria</taxon>
        <taxon>Bacillati</taxon>
        <taxon>Bacillota</taxon>
        <taxon>Bacilli</taxon>
        <taxon>Bacillales</taxon>
        <taxon>Bacillaceae</taxon>
        <taxon>Amphibacillus</taxon>
    </lineage>
</organism>
<dbReference type="InterPro" id="IPR010343">
    <property type="entry name" value="ArAE_1"/>
</dbReference>
<dbReference type="Proteomes" id="UP001501734">
    <property type="component" value="Unassembled WGS sequence"/>
</dbReference>
<comment type="caution">
    <text evidence="8">The sequence shown here is derived from an EMBL/GenBank/DDBJ whole genome shotgun (WGS) entry which is preliminary data.</text>
</comment>
<dbReference type="Gene3D" id="1.20.120.940">
    <property type="entry name" value="Putative aromatic acid exporter, C-terminal domain"/>
    <property type="match status" value="1"/>
</dbReference>
<evidence type="ECO:0000256" key="5">
    <source>
        <dbReference type="ARBA" id="ARBA00023136"/>
    </source>
</evidence>
<dbReference type="Pfam" id="PF11728">
    <property type="entry name" value="ArAE_1_C"/>
    <property type="match status" value="1"/>
</dbReference>
<dbReference type="Pfam" id="PF06081">
    <property type="entry name" value="ArAE_1"/>
    <property type="match status" value="1"/>
</dbReference>
<evidence type="ECO:0000259" key="7">
    <source>
        <dbReference type="Pfam" id="PF11728"/>
    </source>
</evidence>
<protein>
    <submittedName>
        <fullName evidence="8">Aromatic acid exporter family protein</fullName>
    </submittedName>
</protein>
<dbReference type="InterPro" id="IPR052984">
    <property type="entry name" value="UPF0421"/>
</dbReference>
<proteinExistence type="predicted"/>
<sequence length="317" mass="36414">MKIDYQMLKMIVAVPIAVLIAETLGLNFTGSAGIIAVLCIQPTRKQSFLIAGQRFAAGLLSIVFAYFIFDNLGYEPWTVGLLLLVFIPISNFLKIAPGIVTSLVVIFHFYETGTIDQPIIINEIVIMVLGIGVALVLNLYMPSLDKKLADYKKEIEASYQQIFRHFAGYLKGENKDLPKSRFNELKEQLYRAEEWVAKNIENTFSRQAHKQQDYFSMRKVQLDCLEQMIRMIEPLDIPVKQSHKIADLYNDLADAIYPNNAVTYHLDQVQWLKSYFEKDQLPTTRLEFEIRASLFQLLGEIERYLQIKNRAVTENCA</sequence>
<dbReference type="EMBL" id="BAABDL010000053">
    <property type="protein sequence ID" value="GAA4065832.1"/>
    <property type="molecule type" value="Genomic_DNA"/>
</dbReference>
<evidence type="ECO:0000313" key="8">
    <source>
        <dbReference type="EMBL" id="GAA4065832.1"/>
    </source>
</evidence>
<keyword evidence="2" id="KW-1003">Cell membrane</keyword>
<name>A0ABP7VFE0_9BACI</name>
<keyword evidence="5 6" id="KW-0472">Membrane</keyword>
<feature type="domain" description="Putative aromatic acid exporter C-terminal" evidence="7">
    <location>
        <begin position="145"/>
        <end position="309"/>
    </location>
</feature>
<evidence type="ECO:0000256" key="6">
    <source>
        <dbReference type="SAM" id="Phobius"/>
    </source>
</evidence>
<dbReference type="InterPro" id="IPR038323">
    <property type="entry name" value="ArAE_1_C_sf"/>
</dbReference>
<feature type="transmembrane region" description="Helical" evidence="6">
    <location>
        <begin position="12"/>
        <end position="40"/>
    </location>
</feature>
<evidence type="ECO:0000313" key="9">
    <source>
        <dbReference type="Proteomes" id="UP001501734"/>
    </source>
</evidence>